<keyword evidence="2" id="KW-0479">Metal-binding</keyword>
<organism evidence="4 5">
    <name type="scientific">Grifola frondosa</name>
    <name type="common">Maitake</name>
    <name type="synonym">Polyporus frondosus</name>
    <dbReference type="NCBI Taxonomy" id="5627"/>
    <lineage>
        <taxon>Eukaryota</taxon>
        <taxon>Fungi</taxon>
        <taxon>Dikarya</taxon>
        <taxon>Basidiomycota</taxon>
        <taxon>Agaricomycotina</taxon>
        <taxon>Agaricomycetes</taxon>
        <taxon>Polyporales</taxon>
        <taxon>Grifolaceae</taxon>
        <taxon>Grifola</taxon>
    </lineage>
</organism>
<evidence type="ECO:0000256" key="1">
    <source>
        <dbReference type="ARBA" id="ARBA00022664"/>
    </source>
</evidence>
<sequence>MNATSSILGMTLTTDDLMLTLTEKYKHHTLKSKGAKESSDAAFSAGDKSLKGESKQNVKCFNCKKKGHYKSDCWAPEGGKEGQGPKGKAKAKEAAAMVKTDEKSEDAVWLAMVEENVHCCLNEMFEEPPANPLSMTTMRSLTSCPCLMLQMTRTVPGVSQMNRRTFPMKNIPCSKVR</sequence>
<dbReference type="EMBL" id="LUGG01000024">
    <property type="protein sequence ID" value="OBZ67383.1"/>
    <property type="molecule type" value="Genomic_DNA"/>
</dbReference>
<evidence type="ECO:0000313" key="5">
    <source>
        <dbReference type="Proteomes" id="UP000092993"/>
    </source>
</evidence>
<feature type="domain" description="CCHC-type" evidence="3">
    <location>
        <begin position="59"/>
        <end position="73"/>
    </location>
</feature>
<dbReference type="InterPro" id="IPR036875">
    <property type="entry name" value="Znf_CCHC_sf"/>
</dbReference>
<name>A0A1C7LRR4_GRIFR</name>
<dbReference type="GO" id="GO:0006397">
    <property type="term" value="P:mRNA processing"/>
    <property type="evidence" value="ECO:0007669"/>
    <property type="project" value="UniProtKB-KW"/>
</dbReference>
<dbReference type="STRING" id="5627.A0A1C7LRR4"/>
<evidence type="ECO:0000313" key="4">
    <source>
        <dbReference type="EMBL" id="OBZ67383.1"/>
    </source>
</evidence>
<gene>
    <name evidence="4" type="ORF">A0H81_12713</name>
</gene>
<accession>A0A1C7LRR4</accession>
<dbReference type="AlphaFoldDB" id="A0A1C7LRR4"/>
<keyword evidence="1" id="KW-0507">mRNA processing</keyword>
<keyword evidence="5" id="KW-1185">Reference proteome</keyword>
<keyword evidence="2" id="KW-0863">Zinc-finger</keyword>
<comment type="caution">
    <text evidence="4">The sequence shown here is derived from an EMBL/GenBank/DDBJ whole genome shotgun (WGS) entry which is preliminary data.</text>
</comment>
<dbReference type="PROSITE" id="PS50158">
    <property type="entry name" value="ZF_CCHC"/>
    <property type="match status" value="1"/>
</dbReference>
<evidence type="ECO:0000256" key="2">
    <source>
        <dbReference type="PROSITE-ProRule" id="PRU00047"/>
    </source>
</evidence>
<dbReference type="SUPFAM" id="SSF57756">
    <property type="entry name" value="Retrovirus zinc finger-like domains"/>
    <property type="match status" value="1"/>
</dbReference>
<dbReference type="GO" id="GO:0003676">
    <property type="term" value="F:nucleic acid binding"/>
    <property type="evidence" value="ECO:0007669"/>
    <property type="project" value="InterPro"/>
</dbReference>
<dbReference type="Pfam" id="PF00098">
    <property type="entry name" value="zf-CCHC"/>
    <property type="match status" value="1"/>
</dbReference>
<reference evidence="4 5" key="1">
    <citation type="submission" date="2016-03" db="EMBL/GenBank/DDBJ databases">
        <title>Whole genome sequencing of Grifola frondosa 9006-11.</title>
        <authorList>
            <person name="Min B."/>
            <person name="Park H."/>
            <person name="Kim J.-G."/>
            <person name="Cho H."/>
            <person name="Oh Y.-L."/>
            <person name="Kong W.-S."/>
            <person name="Choi I.-G."/>
        </authorList>
    </citation>
    <scope>NUCLEOTIDE SEQUENCE [LARGE SCALE GENOMIC DNA]</scope>
    <source>
        <strain evidence="4 5">9006-11</strain>
    </source>
</reference>
<dbReference type="GO" id="GO:0008270">
    <property type="term" value="F:zinc ion binding"/>
    <property type="evidence" value="ECO:0007669"/>
    <property type="project" value="UniProtKB-KW"/>
</dbReference>
<dbReference type="InterPro" id="IPR001878">
    <property type="entry name" value="Znf_CCHC"/>
</dbReference>
<dbReference type="OrthoDB" id="3269759at2759"/>
<dbReference type="Gene3D" id="4.10.60.10">
    <property type="entry name" value="Zinc finger, CCHC-type"/>
    <property type="match status" value="1"/>
</dbReference>
<dbReference type="Proteomes" id="UP000092993">
    <property type="component" value="Unassembled WGS sequence"/>
</dbReference>
<protein>
    <recommendedName>
        <fullName evidence="3">CCHC-type domain-containing protein</fullName>
    </recommendedName>
</protein>
<keyword evidence="2" id="KW-0862">Zinc</keyword>
<evidence type="ECO:0000259" key="3">
    <source>
        <dbReference type="PROSITE" id="PS50158"/>
    </source>
</evidence>
<proteinExistence type="predicted"/>
<dbReference type="SMART" id="SM00343">
    <property type="entry name" value="ZnF_C2HC"/>
    <property type="match status" value="1"/>
</dbReference>